<evidence type="ECO:0000256" key="2">
    <source>
        <dbReference type="ARBA" id="ARBA00022771"/>
    </source>
</evidence>
<dbReference type="PROSITE" id="PS50199">
    <property type="entry name" value="ZF_RANBP2_2"/>
    <property type="match status" value="1"/>
</dbReference>
<keyword evidence="1" id="KW-0479">Metal-binding</keyword>
<keyword evidence="3" id="KW-0862">Zinc</keyword>
<evidence type="ECO:0000313" key="5">
    <source>
        <dbReference type="EMBL" id="QAA75856.1"/>
    </source>
</evidence>
<dbReference type="GO" id="GO:0008270">
    <property type="term" value="F:zinc ion binding"/>
    <property type="evidence" value="ECO:0007669"/>
    <property type="project" value="UniProtKB-KW"/>
</dbReference>
<dbReference type="EMBL" id="CP034928">
    <property type="protein sequence ID" value="QAA75856.1"/>
    <property type="molecule type" value="Genomic_DNA"/>
</dbReference>
<dbReference type="Proteomes" id="UP000287233">
    <property type="component" value="Chromosome"/>
</dbReference>
<dbReference type="InterPro" id="IPR001876">
    <property type="entry name" value="Znf_RanBP2"/>
</dbReference>
<protein>
    <recommendedName>
        <fullName evidence="4">RanBP2-type domain-containing protein</fullName>
    </recommendedName>
</protein>
<evidence type="ECO:0000256" key="1">
    <source>
        <dbReference type="ARBA" id="ARBA00022723"/>
    </source>
</evidence>
<evidence type="ECO:0000259" key="4">
    <source>
        <dbReference type="PROSITE" id="PS50199"/>
    </source>
</evidence>
<proteinExistence type="predicted"/>
<dbReference type="AlphaFoldDB" id="A0A410FS69"/>
<evidence type="ECO:0000256" key="3">
    <source>
        <dbReference type="ARBA" id="ARBA00022833"/>
    </source>
</evidence>
<keyword evidence="2" id="KW-0863">Zinc-finger</keyword>
<sequence length="178" mass="19820">MTKQDIWQWLGPLSHRWGAEELLRDQTAVFVWPATGLAPLARAVYVDQTILHLSVGSHVVAAELNLLKHKLLARLHEISPECGVTDLRFQVRAWERPPHEIVVPAPTAEMVRRARRSLPAGLPPRLRTIFAEAVAWAQARDRAILDAGGWTCPQCDVVATAEMTACPVCGIERSKRGR</sequence>
<feature type="domain" description="RanBP2-type" evidence="4">
    <location>
        <begin position="146"/>
        <end position="175"/>
    </location>
</feature>
<accession>A0A410FS69</accession>
<gene>
    <name evidence="5" type="ORF">BIP78_0088</name>
</gene>
<reference evidence="6" key="1">
    <citation type="submission" date="2018-12" db="EMBL/GenBank/DDBJ databases">
        <title>Complete genome sequence of an uncultured bacterium of the candidate phylum Bipolaricaulota.</title>
        <authorList>
            <person name="Kadnikov V.V."/>
            <person name="Mardanov A.V."/>
            <person name="Beletsky A.V."/>
            <person name="Frank Y.A."/>
            <person name="Karnachuk O.V."/>
            <person name="Ravin N.V."/>
        </authorList>
    </citation>
    <scope>NUCLEOTIDE SEQUENCE [LARGE SCALE GENOMIC DNA]</scope>
</reference>
<dbReference type="KEGG" id="bih:BIP78_0088"/>
<organism evidence="5 6">
    <name type="scientific">Bipolaricaulis sibiricus</name>
    <dbReference type="NCBI Taxonomy" id="2501609"/>
    <lineage>
        <taxon>Bacteria</taxon>
        <taxon>Candidatus Bipolaricaulota</taxon>
        <taxon>Candidatus Bipolaricaulia</taxon>
        <taxon>Candidatus Bipolaricaulales</taxon>
        <taxon>Candidatus Bipolaricaulaceae</taxon>
        <taxon>Candidatus Bipolaricaulis</taxon>
    </lineage>
</organism>
<evidence type="ECO:0000313" key="6">
    <source>
        <dbReference type="Proteomes" id="UP000287233"/>
    </source>
</evidence>
<name>A0A410FS69_BIPS1</name>